<dbReference type="SMART" id="SM00950">
    <property type="entry name" value="Piwi"/>
    <property type="match status" value="1"/>
</dbReference>
<name>A0AAV5WW42_9BILA</name>
<evidence type="ECO:0000313" key="2">
    <source>
        <dbReference type="EMBL" id="GMT36322.1"/>
    </source>
</evidence>
<evidence type="ECO:0000259" key="1">
    <source>
        <dbReference type="PROSITE" id="PS50822"/>
    </source>
</evidence>
<gene>
    <name evidence="2" type="ORF">PFISCL1PPCAC_27619</name>
</gene>
<dbReference type="InterPro" id="IPR012337">
    <property type="entry name" value="RNaseH-like_sf"/>
</dbReference>
<dbReference type="InterPro" id="IPR036397">
    <property type="entry name" value="RNaseH_sf"/>
</dbReference>
<organism evidence="2 3">
    <name type="scientific">Pristionchus fissidentatus</name>
    <dbReference type="NCBI Taxonomy" id="1538716"/>
    <lineage>
        <taxon>Eukaryota</taxon>
        <taxon>Metazoa</taxon>
        <taxon>Ecdysozoa</taxon>
        <taxon>Nematoda</taxon>
        <taxon>Chromadorea</taxon>
        <taxon>Rhabditida</taxon>
        <taxon>Rhabditina</taxon>
        <taxon>Diplogasteromorpha</taxon>
        <taxon>Diplogasteroidea</taxon>
        <taxon>Neodiplogasteridae</taxon>
        <taxon>Pristionchus</taxon>
    </lineage>
</organism>
<sequence length="521" mass="59343">PRQVMENAKKSLAFVIVFVNGDGCPSIMDPGKRMSGEEINRAQQRIYDQTCRTQTELMMGTLRAYGQDVVGPAHSFQYLLNDSGEMNIRGLRVFVQYWKDEATATGQKNNKEYMPAFMFVFPRRHEKLYACVKYMCDIELGVISQVILKRTFDKFTGNPVSNSSSQNILLKMLAKAGGVTCKIDGNHFKNVAKMTNPEEPTLVLGIDVSHPSREERMGALQKMGKTPEAAREQNMKRGRHEQLPTARPAASNLFKGFSYYDCPRSVVAVVGNIDVDQTKWGVSSRVQRLGQEETVNLVEPFKARIDEFYKKTGKVPKHFIIYRDGVSDTQFKKACYEETEALERAIESFSINREDVTMTYICAKKRHHTRFFAANMSKALDVKKQPGGNTPPGLLIEKTITSRNTFDFFLQSHYGNLGTASPTHYTVLKDDWKPSVSFWQTVVFAHCFGNSRCPKPLSIPIPLHYAHHAAKRAKNNFDHFRDHAAPEDYFRSTEDLAREQMEHEAVTIHRNLKEIDSMYFA</sequence>
<dbReference type="GO" id="GO:0003676">
    <property type="term" value="F:nucleic acid binding"/>
    <property type="evidence" value="ECO:0007669"/>
    <property type="project" value="InterPro"/>
</dbReference>
<keyword evidence="3" id="KW-1185">Reference proteome</keyword>
<feature type="non-terminal residue" evidence="2">
    <location>
        <position position="1"/>
    </location>
</feature>
<dbReference type="PROSITE" id="PS50822">
    <property type="entry name" value="PIWI"/>
    <property type="match status" value="1"/>
</dbReference>
<dbReference type="SUPFAM" id="SSF53098">
    <property type="entry name" value="Ribonuclease H-like"/>
    <property type="match status" value="1"/>
</dbReference>
<dbReference type="Pfam" id="PF02171">
    <property type="entry name" value="Piwi"/>
    <property type="match status" value="1"/>
</dbReference>
<dbReference type="InterPro" id="IPR003165">
    <property type="entry name" value="Piwi"/>
</dbReference>
<accession>A0AAV5WW42</accession>
<dbReference type="EMBL" id="BTSY01000007">
    <property type="protein sequence ID" value="GMT36322.1"/>
    <property type="molecule type" value="Genomic_DNA"/>
</dbReference>
<dbReference type="PANTHER" id="PTHR22891">
    <property type="entry name" value="EUKARYOTIC TRANSLATION INITIATION FACTOR 2C"/>
    <property type="match status" value="1"/>
</dbReference>
<dbReference type="AlphaFoldDB" id="A0AAV5WW42"/>
<feature type="domain" description="Piwi" evidence="1">
    <location>
        <begin position="116"/>
        <end position="478"/>
    </location>
</feature>
<dbReference type="Gene3D" id="3.30.420.10">
    <property type="entry name" value="Ribonuclease H-like superfamily/Ribonuclease H"/>
    <property type="match status" value="1"/>
</dbReference>
<evidence type="ECO:0000313" key="3">
    <source>
        <dbReference type="Proteomes" id="UP001432322"/>
    </source>
</evidence>
<dbReference type="Proteomes" id="UP001432322">
    <property type="component" value="Unassembled WGS sequence"/>
</dbReference>
<comment type="caution">
    <text evidence="2">The sequence shown here is derived from an EMBL/GenBank/DDBJ whole genome shotgun (WGS) entry which is preliminary data.</text>
</comment>
<reference evidence="2" key="1">
    <citation type="submission" date="2023-10" db="EMBL/GenBank/DDBJ databases">
        <title>Genome assembly of Pristionchus species.</title>
        <authorList>
            <person name="Yoshida K."/>
            <person name="Sommer R.J."/>
        </authorList>
    </citation>
    <scope>NUCLEOTIDE SEQUENCE</scope>
    <source>
        <strain evidence="2">RS5133</strain>
    </source>
</reference>
<proteinExistence type="predicted"/>
<dbReference type="Gene3D" id="3.40.50.2300">
    <property type="match status" value="1"/>
</dbReference>
<protein>
    <recommendedName>
        <fullName evidence="1">Piwi domain-containing protein</fullName>
    </recommendedName>
</protein>